<sequence>METLLSIDPVHRRSAAFSLKSEFFTTQPLACDPSSLPKYSPRKEIDAKLRDEEARSCVPDCMPLNPLENFPETLNEIEIQGEELR</sequence>
<dbReference type="Proteomes" id="UP001396334">
    <property type="component" value="Unassembled WGS sequence"/>
</dbReference>
<dbReference type="EMBL" id="JBBPBN010000015">
    <property type="protein sequence ID" value="KAK9022336.1"/>
    <property type="molecule type" value="Genomic_DNA"/>
</dbReference>
<proteinExistence type="predicted"/>
<comment type="caution">
    <text evidence="1">The sequence shown here is derived from an EMBL/GenBank/DDBJ whole genome shotgun (WGS) entry which is preliminary data.</text>
</comment>
<keyword evidence="2" id="KW-1185">Reference proteome</keyword>
<gene>
    <name evidence="1" type="ORF">V6N11_002609</name>
</gene>
<organism evidence="1 2">
    <name type="scientific">Hibiscus sabdariffa</name>
    <name type="common">roselle</name>
    <dbReference type="NCBI Taxonomy" id="183260"/>
    <lineage>
        <taxon>Eukaryota</taxon>
        <taxon>Viridiplantae</taxon>
        <taxon>Streptophyta</taxon>
        <taxon>Embryophyta</taxon>
        <taxon>Tracheophyta</taxon>
        <taxon>Spermatophyta</taxon>
        <taxon>Magnoliopsida</taxon>
        <taxon>eudicotyledons</taxon>
        <taxon>Gunneridae</taxon>
        <taxon>Pentapetalae</taxon>
        <taxon>rosids</taxon>
        <taxon>malvids</taxon>
        <taxon>Malvales</taxon>
        <taxon>Malvaceae</taxon>
        <taxon>Malvoideae</taxon>
        <taxon>Hibiscus</taxon>
    </lineage>
</organism>
<evidence type="ECO:0000313" key="2">
    <source>
        <dbReference type="Proteomes" id="UP001396334"/>
    </source>
</evidence>
<evidence type="ECO:0000313" key="1">
    <source>
        <dbReference type="EMBL" id="KAK9022336.1"/>
    </source>
</evidence>
<reference evidence="1 2" key="1">
    <citation type="journal article" date="2024" name="G3 (Bethesda)">
        <title>Genome assembly of Hibiscus sabdariffa L. provides insights into metabolisms of medicinal natural products.</title>
        <authorList>
            <person name="Kim T."/>
        </authorList>
    </citation>
    <scope>NUCLEOTIDE SEQUENCE [LARGE SCALE GENOMIC DNA]</scope>
    <source>
        <strain evidence="1">TK-2024</strain>
        <tissue evidence="1">Old leaves</tissue>
    </source>
</reference>
<accession>A0ABR2SAT7</accession>
<name>A0ABR2SAT7_9ROSI</name>
<protein>
    <submittedName>
        <fullName evidence="1">Uncharacterized protein</fullName>
    </submittedName>
</protein>